<feature type="region of interest" description="Disordered" evidence="1">
    <location>
        <begin position="261"/>
        <end position="287"/>
    </location>
</feature>
<dbReference type="EMBL" id="JAWDJX010000003">
    <property type="protein sequence ID" value="KAK3057355.1"/>
    <property type="molecule type" value="Genomic_DNA"/>
</dbReference>
<name>A0AAJ0GH09_9PEZI</name>
<proteinExistence type="predicted"/>
<reference evidence="2" key="1">
    <citation type="submission" date="2023-04" db="EMBL/GenBank/DDBJ databases">
        <title>Black Yeasts Isolated from many extreme environments.</title>
        <authorList>
            <person name="Coleine C."/>
            <person name="Stajich J.E."/>
            <person name="Selbmann L."/>
        </authorList>
    </citation>
    <scope>NUCLEOTIDE SEQUENCE</scope>
    <source>
        <strain evidence="2">CCFEE 5312</strain>
    </source>
</reference>
<gene>
    <name evidence="2" type="ORF">LTR09_001538</name>
</gene>
<accession>A0AAJ0GH09</accession>
<organism evidence="2 3">
    <name type="scientific">Extremus antarcticus</name>
    <dbReference type="NCBI Taxonomy" id="702011"/>
    <lineage>
        <taxon>Eukaryota</taxon>
        <taxon>Fungi</taxon>
        <taxon>Dikarya</taxon>
        <taxon>Ascomycota</taxon>
        <taxon>Pezizomycotina</taxon>
        <taxon>Dothideomycetes</taxon>
        <taxon>Dothideomycetidae</taxon>
        <taxon>Mycosphaerellales</taxon>
        <taxon>Extremaceae</taxon>
        <taxon>Extremus</taxon>
    </lineage>
</organism>
<evidence type="ECO:0000313" key="3">
    <source>
        <dbReference type="Proteomes" id="UP001271007"/>
    </source>
</evidence>
<dbReference type="InterPro" id="IPR038883">
    <property type="entry name" value="AN11006-like"/>
</dbReference>
<protein>
    <submittedName>
        <fullName evidence="2">Uncharacterized protein</fullName>
    </submittedName>
</protein>
<sequence length="415" mass="46508">MSNTHLSAHPNDPYQWRESVLSTRSLSYLSVAADATRSRSVSGTTAHLLRRNTDMTDDSDYSLEMELNDIPELPDSVAESPLFLLPREIRDRVYAFCLTAEDNLAVEWPAPHKACHLQPQLARTCRIIHDEAAPLLYTLNLLTFHHPSDANMFVRAIASPSFAPHTSQLNLHIRAQDTRIWMSYLTSRDSKRSLEADFPHLRQLHIRFRSNKWNHSHTPEANLKAWSDDSRLDEIIDGVRNVYLPSGSAQLSKHERDIRNYFPPHGEATNHHSHRHTTTTAPPERHYPSPTIKVVCVCRVHTSHFNILTTDPPPPLPASPLNGPDLSNANNGTGVIQQTPPTIALPPDHTTPVKENDPFHGFAPIDLRSAPTKRLRDPDLGSTAIAQTVFADKNGVLLSLEINCLDPKKEPVLLG</sequence>
<comment type="caution">
    <text evidence="2">The sequence shown here is derived from an EMBL/GenBank/DDBJ whole genome shotgun (WGS) entry which is preliminary data.</text>
</comment>
<dbReference type="PANTHER" id="PTHR42085:SF1">
    <property type="entry name" value="F-BOX DOMAIN-CONTAINING PROTEIN"/>
    <property type="match status" value="1"/>
</dbReference>
<evidence type="ECO:0000256" key="1">
    <source>
        <dbReference type="SAM" id="MobiDB-lite"/>
    </source>
</evidence>
<dbReference type="PANTHER" id="PTHR42085">
    <property type="entry name" value="F-BOX DOMAIN-CONTAINING PROTEIN"/>
    <property type="match status" value="1"/>
</dbReference>
<keyword evidence="3" id="KW-1185">Reference proteome</keyword>
<dbReference type="Proteomes" id="UP001271007">
    <property type="component" value="Unassembled WGS sequence"/>
</dbReference>
<evidence type="ECO:0000313" key="2">
    <source>
        <dbReference type="EMBL" id="KAK3057355.1"/>
    </source>
</evidence>
<dbReference type="AlphaFoldDB" id="A0AAJ0GH09"/>